<evidence type="ECO:0000313" key="3">
    <source>
        <dbReference type="Proteomes" id="UP001604002"/>
    </source>
</evidence>
<dbReference type="SUPFAM" id="SSF159664">
    <property type="entry name" value="CobE/GbiG C-terminal domain-like"/>
    <property type="match status" value="1"/>
</dbReference>
<dbReference type="EMBL" id="JBAFVH010000003">
    <property type="protein sequence ID" value="MFG1371660.1"/>
    <property type="molecule type" value="Genomic_DNA"/>
</dbReference>
<dbReference type="Gene3D" id="3.30.420.180">
    <property type="entry name" value="CobE/GbiG C-terminal domain"/>
    <property type="match status" value="1"/>
</dbReference>
<keyword evidence="3" id="KW-1185">Reference proteome</keyword>
<evidence type="ECO:0000259" key="1">
    <source>
        <dbReference type="Pfam" id="PF01890"/>
    </source>
</evidence>
<dbReference type="PANTHER" id="PTHR37477">
    <property type="entry name" value="COBALT-PRECORRIN-5A HYDROLASE"/>
    <property type="match status" value="1"/>
</dbReference>
<name>A0ABW6ZUC8_9HYPH</name>
<dbReference type="PANTHER" id="PTHR37477:SF1">
    <property type="entry name" value="COBALT-PRECORRIN-5A HYDROLASE"/>
    <property type="match status" value="1"/>
</dbReference>
<dbReference type="Pfam" id="PF01890">
    <property type="entry name" value="CbiG_C"/>
    <property type="match status" value="1"/>
</dbReference>
<gene>
    <name evidence="2" type="ORF">V5F32_05765</name>
</gene>
<comment type="caution">
    <text evidence="2">The sequence shown here is derived from an EMBL/GenBank/DDBJ whole genome shotgun (WGS) entry which is preliminary data.</text>
</comment>
<proteinExistence type="predicted"/>
<evidence type="ECO:0000313" key="2">
    <source>
        <dbReference type="EMBL" id="MFG1371660.1"/>
    </source>
</evidence>
<dbReference type="InterPro" id="IPR036518">
    <property type="entry name" value="CobE/GbiG_C_sf"/>
</dbReference>
<sequence length="129" mass="12939">MIVAGIGSKRGVSVDDVLAALDAALARAALARDDVALIAAPAVKGGEAGISEAAAKLGLPLVLVPQTQLEAASNRTKTRSERVIALLRVPSAAETAALAAAGAKARLLGPRLALGPVTCALARREEEEA</sequence>
<feature type="domain" description="CobE/GbiG C-terminal" evidence="1">
    <location>
        <begin position="2"/>
        <end position="122"/>
    </location>
</feature>
<protein>
    <submittedName>
        <fullName evidence="2">Cobalamin biosynthesis protein</fullName>
    </submittedName>
</protein>
<dbReference type="InterPro" id="IPR052553">
    <property type="entry name" value="CbiG_hydrolase"/>
</dbReference>
<dbReference type="InterPro" id="IPR002750">
    <property type="entry name" value="CobE/GbiG_C"/>
</dbReference>
<accession>A0ABW6ZUC8</accession>
<dbReference type="RefSeq" id="WP_149574753.1">
    <property type="nucleotide sequence ID" value="NZ_JAKOAT010000004.1"/>
</dbReference>
<reference evidence="2 3" key="1">
    <citation type="submission" date="2024-02" db="EMBL/GenBank/DDBJ databases">
        <title>Expansion and revision of Xanthobacter and proposal of Roseixanthobacter gen. nov.</title>
        <authorList>
            <person name="Soltysiak M.P.M."/>
            <person name="Jalihal A."/>
            <person name="Ory A."/>
            <person name="Chrisophersen C."/>
            <person name="Lee A.D."/>
            <person name="Boulton J."/>
            <person name="Springer M."/>
        </authorList>
    </citation>
    <scope>NUCLEOTIDE SEQUENCE [LARGE SCALE GENOMIC DNA]</scope>
    <source>
        <strain evidence="2 3">23A</strain>
    </source>
</reference>
<organism evidence="2 3">
    <name type="scientific">Xanthobacter oligotrophicus</name>
    <dbReference type="NCBI Taxonomy" id="2607286"/>
    <lineage>
        <taxon>Bacteria</taxon>
        <taxon>Pseudomonadati</taxon>
        <taxon>Pseudomonadota</taxon>
        <taxon>Alphaproteobacteria</taxon>
        <taxon>Hyphomicrobiales</taxon>
        <taxon>Xanthobacteraceae</taxon>
        <taxon>Xanthobacter</taxon>
    </lineage>
</organism>
<dbReference type="Proteomes" id="UP001604002">
    <property type="component" value="Unassembled WGS sequence"/>
</dbReference>